<dbReference type="SUPFAM" id="SSF56672">
    <property type="entry name" value="DNA/RNA polymerases"/>
    <property type="match status" value="1"/>
</dbReference>
<dbReference type="PANTHER" id="PTHR32108:SF5">
    <property type="entry name" value="DYNACTIN SUBUNIT 1-LIKE"/>
    <property type="match status" value="1"/>
</dbReference>
<proteinExistence type="predicted"/>
<dbReference type="InterPro" id="IPR021109">
    <property type="entry name" value="Peptidase_aspartic_dom_sf"/>
</dbReference>
<feature type="compositionally biased region" description="Basic and acidic residues" evidence="1">
    <location>
        <begin position="73"/>
        <end position="92"/>
    </location>
</feature>
<protein>
    <submittedName>
        <fullName evidence="2">Gag-pro-like protein</fullName>
    </submittedName>
</protein>
<name>A0A5B6WZD7_9ROSI</name>
<feature type="region of interest" description="Disordered" evidence="1">
    <location>
        <begin position="73"/>
        <end position="93"/>
    </location>
</feature>
<feature type="region of interest" description="Disordered" evidence="1">
    <location>
        <begin position="110"/>
        <end position="132"/>
    </location>
</feature>
<dbReference type="Gene3D" id="2.40.70.10">
    <property type="entry name" value="Acid Proteases"/>
    <property type="match status" value="1"/>
</dbReference>
<reference evidence="2" key="1">
    <citation type="submission" date="2019-08" db="EMBL/GenBank/DDBJ databases">
        <authorList>
            <person name="Liu F."/>
        </authorList>
    </citation>
    <scope>NUCLEOTIDE SEQUENCE [LARGE SCALE GENOMIC DNA]</scope>
    <source>
        <strain evidence="2">PA1801</strain>
        <tissue evidence="2">Leaf</tissue>
    </source>
</reference>
<dbReference type="InterPro" id="IPR043502">
    <property type="entry name" value="DNA/RNA_pol_sf"/>
</dbReference>
<dbReference type="AlphaFoldDB" id="A0A5B6WZD7"/>
<dbReference type="Gene3D" id="3.10.10.10">
    <property type="entry name" value="HIV Type 1 Reverse Transcriptase, subunit A, domain 1"/>
    <property type="match status" value="1"/>
</dbReference>
<dbReference type="CDD" id="cd00303">
    <property type="entry name" value="retropepsin_like"/>
    <property type="match status" value="1"/>
</dbReference>
<dbReference type="Proteomes" id="UP000325315">
    <property type="component" value="Unassembled WGS sequence"/>
</dbReference>
<dbReference type="CDD" id="cd01647">
    <property type="entry name" value="RT_LTR"/>
    <property type="match status" value="1"/>
</dbReference>
<dbReference type="EMBL" id="SMMG02000001">
    <property type="protein sequence ID" value="KAA3486823.1"/>
    <property type="molecule type" value="Genomic_DNA"/>
</dbReference>
<keyword evidence="3" id="KW-1185">Reference proteome</keyword>
<sequence>MEKKQNERFRQYAQRWREVATQAQPPLLEKETTMLFINTLKALFINHILGSATKSFLDIIMSSEMIENAMKSGKIDAGESSKRSAPRKKESEINNVGVYNKGYSKPITVGPPKTITTSFQAPPRKDSRNGSRKVKNYYEFHDGEDHKIQECNEFGALVQGLMDNKELEFFEHVEEAEGEESPISAPEEGREVGFYTRSGKHYAETEPVEGKTPMAEQEGEKTVSYISKPARISVLALLLSLEVHREALMKVLNETYVTNDISMNKLDRLVNNISANNFIFFNDDEMPLGGMGSTKALHITTRYKGYTLPGVLINNGSALNVLPLSMLNRLPIDSSHMKTYQNIGRAFDGTKRKVMGRIEMPRLIGLNTYEVGFLVMDIKPSYNCLLGRPWIHTAGAVPSLLHQKLKLVAEGRLVTINAEEDIIASVTSDVPYVGTDDEALGCSFRSFEFVNATFIIEGNKIPAPKISKTTKMGLQLTVGKGALPGRGLGRCLQGKAKAPMLKDKRDCYGLGFKPNARQRRKEIEKKQERRRARLSGEEVKWEPIAFPHISKTFVSGGTIHLERKASRKEITEEMSPDINDMSDITTDSESPFEQDLCTKDSQDLEDGRDCSLSSDLLRMVEHDDKQILPHKESVEIVSLGEEKEVKIGAHIVAETKQDLIELLQEFKDVFAWSYRDMPRVANIAPVPKKDEKVWMCVDYRDLNKTSPKDNFSLPHIDTLVGNTTGYLLFSFMDGFSGYNQIKMHPKDMEKTTFVTLWGTFCIR</sequence>
<dbReference type="InterPro" id="IPR043128">
    <property type="entry name" value="Rev_trsase/Diguanyl_cyclase"/>
</dbReference>
<evidence type="ECO:0000313" key="3">
    <source>
        <dbReference type="Proteomes" id="UP000325315"/>
    </source>
</evidence>
<dbReference type="Gene3D" id="3.30.70.270">
    <property type="match status" value="1"/>
</dbReference>
<evidence type="ECO:0000313" key="2">
    <source>
        <dbReference type="EMBL" id="KAA3486823.1"/>
    </source>
</evidence>
<accession>A0A5B6WZD7</accession>
<dbReference type="PANTHER" id="PTHR32108">
    <property type="entry name" value="DNA-DIRECTED RNA POLYMERASE SUBUNIT ALPHA"/>
    <property type="match status" value="1"/>
</dbReference>
<comment type="caution">
    <text evidence="2">The sequence shown here is derived from an EMBL/GenBank/DDBJ whole genome shotgun (WGS) entry which is preliminary data.</text>
</comment>
<gene>
    <name evidence="2" type="ORF">EPI10_030696</name>
</gene>
<organism evidence="2 3">
    <name type="scientific">Gossypium australe</name>
    <dbReference type="NCBI Taxonomy" id="47621"/>
    <lineage>
        <taxon>Eukaryota</taxon>
        <taxon>Viridiplantae</taxon>
        <taxon>Streptophyta</taxon>
        <taxon>Embryophyta</taxon>
        <taxon>Tracheophyta</taxon>
        <taxon>Spermatophyta</taxon>
        <taxon>Magnoliopsida</taxon>
        <taxon>eudicotyledons</taxon>
        <taxon>Gunneridae</taxon>
        <taxon>Pentapetalae</taxon>
        <taxon>rosids</taxon>
        <taxon>malvids</taxon>
        <taxon>Malvales</taxon>
        <taxon>Malvaceae</taxon>
        <taxon>Malvoideae</taxon>
        <taxon>Gossypium</taxon>
    </lineage>
</organism>
<evidence type="ECO:0000256" key="1">
    <source>
        <dbReference type="SAM" id="MobiDB-lite"/>
    </source>
</evidence>
<dbReference type="OrthoDB" id="996821at2759"/>